<comment type="caution">
    <text evidence="1">The sequence shown here is derived from an EMBL/GenBank/DDBJ whole genome shotgun (WGS) entry which is preliminary data.</text>
</comment>
<dbReference type="Proteomes" id="UP000216063">
    <property type="component" value="Unassembled WGS sequence"/>
</dbReference>
<protein>
    <submittedName>
        <fullName evidence="1">Uncharacterized protein</fullName>
    </submittedName>
</protein>
<evidence type="ECO:0000313" key="2">
    <source>
        <dbReference type="Proteomes" id="UP000216063"/>
    </source>
</evidence>
<gene>
    <name evidence="1" type="ORF">CG716_13645</name>
</gene>
<sequence length="93" mass="9872">MAVLLEADYDRRARIRDGTKDRLRIEGAILSACRERDEINDVQIMDGPQMGRACGSDKAGAIAAAASRFDLPADFTEPAAVALAAIGILNGPD</sequence>
<dbReference type="AlphaFoldDB" id="A0A255DHI2"/>
<name>A0A255DHI2_9MYCO</name>
<organism evidence="1 2">
    <name type="scientific">Mycolicibacterium sphagni</name>
    <dbReference type="NCBI Taxonomy" id="1786"/>
    <lineage>
        <taxon>Bacteria</taxon>
        <taxon>Bacillati</taxon>
        <taxon>Actinomycetota</taxon>
        <taxon>Actinomycetes</taxon>
        <taxon>Mycobacteriales</taxon>
        <taxon>Mycobacteriaceae</taxon>
        <taxon>Mycolicibacterium</taxon>
    </lineage>
</organism>
<evidence type="ECO:0000313" key="1">
    <source>
        <dbReference type="EMBL" id="OYN78907.1"/>
    </source>
</evidence>
<proteinExistence type="predicted"/>
<accession>A0A255DHI2</accession>
<reference evidence="1 2" key="1">
    <citation type="submission" date="2017-07" db="EMBL/GenBank/DDBJ databases">
        <title>The new phylogeny of genus Mycobacterium.</title>
        <authorList>
            <person name="Tortoli E."/>
            <person name="Trovato A."/>
            <person name="Cirillo D.M."/>
        </authorList>
    </citation>
    <scope>NUCLEOTIDE SEQUENCE [LARGE SCALE GENOMIC DNA]</scope>
    <source>
        <strain evidence="1 2">ATCC 33027</strain>
    </source>
</reference>
<keyword evidence="2" id="KW-1185">Reference proteome</keyword>
<dbReference type="EMBL" id="NOZR01000010">
    <property type="protein sequence ID" value="OYN78907.1"/>
    <property type="molecule type" value="Genomic_DNA"/>
</dbReference>